<name>W4K007_HETIT</name>
<dbReference type="OrthoDB" id="3251307at2759"/>
<evidence type="ECO:0000313" key="1">
    <source>
        <dbReference type="EMBL" id="ETW79059.1"/>
    </source>
</evidence>
<evidence type="ECO:0000313" key="2">
    <source>
        <dbReference type="Proteomes" id="UP000030671"/>
    </source>
</evidence>
<dbReference type="KEGG" id="hir:HETIRDRAFT_50487"/>
<dbReference type="AlphaFoldDB" id="W4K007"/>
<dbReference type="HOGENOM" id="CLU_193202_0_0_1"/>
<organism evidence="1 2">
    <name type="scientific">Heterobasidion irregulare (strain TC 32-1)</name>
    <dbReference type="NCBI Taxonomy" id="747525"/>
    <lineage>
        <taxon>Eukaryota</taxon>
        <taxon>Fungi</taxon>
        <taxon>Dikarya</taxon>
        <taxon>Basidiomycota</taxon>
        <taxon>Agaricomycotina</taxon>
        <taxon>Agaricomycetes</taxon>
        <taxon>Russulales</taxon>
        <taxon>Bondarzewiaceae</taxon>
        <taxon>Heterobasidion</taxon>
        <taxon>Heterobasidion annosum species complex</taxon>
    </lineage>
</organism>
<keyword evidence="2" id="KW-1185">Reference proteome</keyword>
<proteinExistence type="predicted"/>
<dbReference type="EMBL" id="KI925461">
    <property type="protein sequence ID" value="ETW79059.1"/>
    <property type="molecule type" value="Genomic_DNA"/>
</dbReference>
<dbReference type="InParanoid" id="W4K007"/>
<reference evidence="1 2" key="1">
    <citation type="journal article" date="2012" name="New Phytol.">
        <title>Insight into trade-off between wood decay and parasitism from the genome of a fungal forest pathogen.</title>
        <authorList>
            <person name="Olson A."/>
            <person name="Aerts A."/>
            <person name="Asiegbu F."/>
            <person name="Belbahri L."/>
            <person name="Bouzid O."/>
            <person name="Broberg A."/>
            <person name="Canback B."/>
            <person name="Coutinho P.M."/>
            <person name="Cullen D."/>
            <person name="Dalman K."/>
            <person name="Deflorio G."/>
            <person name="van Diepen L.T."/>
            <person name="Dunand C."/>
            <person name="Duplessis S."/>
            <person name="Durling M."/>
            <person name="Gonthier P."/>
            <person name="Grimwood J."/>
            <person name="Fossdal C.G."/>
            <person name="Hansson D."/>
            <person name="Henrissat B."/>
            <person name="Hietala A."/>
            <person name="Himmelstrand K."/>
            <person name="Hoffmeister D."/>
            <person name="Hogberg N."/>
            <person name="James T.Y."/>
            <person name="Karlsson M."/>
            <person name="Kohler A."/>
            <person name="Kues U."/>
            <person name="Lee Y.H."/>
            <person name="Lin Y.C."/>
            <person name="Lind M."/>
            <person name="Lindquist E."/>
            <person name="Lombard V."/>
            <person name="Lucas S."/>
            <person name="Lunden K."/>
            <person name="Morin E."/>
            <person name="Murat C."/>
            <person name="Park J."/>
            <person name="Raffaello T."/>
            <person name="Rouze P."/>
            <person name="Salamov A."/>
            <person name="Schmutz J."/>
            <person name="Solheim H."/>
            <person name="Stahlberg J."/>
            <person name="Velez H."/>
            <person name="de Vries R.P."/>
            <person name="Wiebenga A."/>
            <person name="Woodward S."/>
            <person name="Yakovlev I."/>
            <person name="Garbelotto M."/>
            <person name="Martin F."/>
            <person name="Grigoriev I.V."/>
            <person name="Stenlid J."/>
        </authorList>
    </citation>
    <scope>NUCLEOTIDE SEQUENCE [LARGE SCALE GENOMIC DNA]</scope>
    <source>
        <strain evidence="1 2">TC 32-1</strain>
    </source>
</reference>
<feature type="non-terminal residue" evidence="1">
    <location>
        <position position="1"/>
    </location>
</feature>
<dbReference type="Proteomes" id="UP000030671">
    <property type="component" value="Unassembled WGS sequence"/>
</dbReference>
<protein>
    <submittedName>
        <fullName evidence="1">Uncharacterized protein</fullName>
    </submittedName>
</protein>
<dbReference type="RefSeq" id="XP_009548783.1">
    <property type="nucleotide sequence ID" value="XM_009550488.1"/>
</dbReference>
<gene>
    <name evidence="1" type="ORF">HETIRDRAFT_50487</name>
</gene>
<sequence length="68" mass="7331">APSRTWACGLWGLSIVRRPCPQRVSMICMCLCVHALSQYFARPTSATLAGWASVLLPLSSNPNPSLSV</sequence>
<dbReference type="GeneID" id="20678148"/>
<accession>W4K007</accession>